<evidence type="ECO:0000256" key="4">
    <source>
        <dbReference type="ARBA" id="ARBA00023224"/>
    </source>
</evidence>
<dbReference type="PANTHER" id="PTHR43531:SF14">
    <property type="entry name" value="METHYL-ACCEPTING CHEMOTAXIS PROTEIN I-RELATED"/>
    <property type="match status" value="1"/>
</dbReference>
<dbReference type="FunFam" id="1.10.287.950:FF:000001">
    <property type="entry name" value="Methyl-accepting chemotaxis sensory transducer"/>
    <property type="match status" value="1"/>
</dbReference>
<dbReference type="GO" id="GO:0004888">
    <property type="term" value="F:transmembrane signaling receptor activity"/>
    <property type="evidence" value="ECO:0007669"/>
    <property type="project" value="InterPro"/>
</dbReference>
<comment type="caution">
    <text evidence="10">The sequence shown here is derived from an EMBL/GenBank/DDBJ whole genome shotgun (WGS) entry which is preliminary data.</text>
</comment>
<dbReference type="Pfam" id="PF00015">
    <property type="entry name" value="MCPsignal"/>
    <property type="match status" value="1"/>
</dbReference>
<dbReference type="InterPro" id="IPR003660">
    <property type="entry name" value="HAMP_dom"/>
</dbReference>
<dbReference type="InterPro" id="IPR004090">
    <property type="entry name" value="Chemotax_Me-accpt_rcpt"/>
</dbReference>
<dbReference type="Pfam" id="PF00672">
    <property type="entry name" value="HAMP"/>
    <property type="match status" value="1"/>
</dbReference>
<dbReference type="SUPFAM" id="SSF47170">
    <property type="entry name" value="Aspartate receptor, ligand-binding domain"/>
    <property type="match status" value="1"/>
</dbReference>
<evidence type="ECO:0000313" key="11">
    <source>
        <dbReference type="Proteomes" id="UP000659047"/>
    </source>
</evidence>
<comment type="subcellular location">
    <subcellularLocation>
        <location evidence="1">Cell inner membrane</location>
        <topology evidence="1">Multi-pass membrane protein</topology>
    </subcellularLocation>
</comment>
<dbReference type="Proteomes" id="UP000659047">
    <property type="component" value="Unassembled WGS sequence"/>
</dbReference>
<dbReference type="PRINTS" id="PR00260">
    <property type="entry name" value="CHEMTRNSDUCR"/>
</dbReference>
<keyword evidence="11" id="KW-1185">Reference proteome</keyword>
<dbReference type="InterPro" id="IPR004089">
    <property type="entry name" value="MCPsignal_dom"/>
</dbReference>
<evidence type="ECO:0000256" key="7">
    <source>
        <dbReference type="SAM" id="Phobius"/>
    </source>
</evidence>
<organism evidence="10 11">
    <name type="scientific">Tenebrionibacter intestinalis</name>
    <dbReference type="NCBI Taxonomy" id="2799638"/>
    <lineage>
        <taxon>Bacteria</taxon>
        <taxon>Pseudomonadati</taxon>
        <taxon>Pseudomonadota</taxon>
        <taxon>Gammaproteobacteria</taxon>
        <taxon>Enterobacterales</taxon>
        <taxon>Enterobacteriaceae</taxon>
        <taxon>Tenebrionibacter/Tenebrionicola group</taxon>
        <taxon>Tenebrionibacter</taxon>
    </lineage>
</organism>
<keyword evidence="7" id="KW-0472">Membrane</keyword>
<dbReference type="AlphaFoldDB" id="A0A8K0V2W6"/>
<evidence type="ECO:0000256" key="1">
    <source>
        <dbReference type="ARBA" id="ARBA00004429"/>
    </source>
</evidence>
<feature type="transmembrane region" description="Helical" evidence="7">
    <location>
        <begin position="54"/>
        <end position="80"/>
    </location>
</feature>
<dbReference type="SUPFAM" id="SSF58104">
    <property type="entry name" value="Methyl-accepting chemotaxis protein (MCP) signaling domain"/>
    <property type="match status" value="1"/>
</dbReference>
<dbReference type="GO" id="GO:0005886">
    <property type="term" value="C:plasma membrane"/>
    <property type="evidence" value="ECO:0007669"/>
    <property type="project" value="UniProtKB-SubCell"/>
</dbReference>
<evidence type="ECO:0000256" key="2">
    <source>
        <dbReference type="ARBA" id="ARBA00022481"/>
    </source>
</evidence>
<accession>A0A8K0V2W6</accession>
<evidence type="ECO:0000256" key="6">
    <source>
        <dbReference type="PROSITE-ProRule" id="PRU00284"/>
    </source>
</evidence>
<dbReference type="SMART" id="SM00304">
    <property type="entry name" value="HAMP"/>
    <property type="match status" value="1"/>
</dbReference>
<evidence type="ECO:0000313" key="10">
    <source>
        <dbReference type="EMBL" id="MBK4716063.1"/>
    </source>
</evidence>
<dbReference type="Gene3D" id="1.10.287.950">
    <property type="entry name" value="Methyl-accepting chemotaxis protein"/>
    <property type="match status" value="1"/>
</dbReference>
<keyword evidence="2" id="KW-0488">Methylation</keyword>
<keyword evidence="7" id="KW-1133">Transmembrane helix</keyword>
<dbReference type="GO" id="GO:0006935">
    <property type="term" value="P:chemotaxis"/>
    <property type="evidence" value="ECO:0007669"/>
    <property type="project" value="UniProtKB-KW"/>
</dbReference>
<dbReference type="CDD" id="cd11386">
    <property type="entry name" value="MCP_signal"/>
    <property type="match status" value="1"/>
</dbReference>
<keyword evidence="4 6" id="KW-0807">Transducer</keyword>
<feature type="domain" description="HAMP" evidence="9">
    <location>
        <begin position="78"/>
        <end position="130"/>
    </location>
</feature>
<dbReference type="GO" id="GO:0007165">
    <property type="term" value="P:signal transduction"/>
    <property type="evidence" value="ECO:0007669"/>
    <property type="project" value="UniProtKB-KW"/>
</dbReference>
<dbReference type="SMART" id="SM00283">
    <property type="entry name" value="MA"/>
    <property type="match status" value="1"/>
</dbReference>
<dbReference type="Gene3D" id="1.20.120.30">
    <property type="entry name" value="Aspartate receptor, ligand-binding domain"/>
    <property type="match status" value="1"/>
</dbReference>
<evidence type="ECO:0000256" key="5">
    <source>
        <dbReference type="ARBA" id="ARBA00029447"/>
    </source>
</evidence>
<dbReference type="InterPro" id="IPR035440">
    <property type="entry name" value="4HB_MCP_dom_sf"/>
</dbReference>
<evidence type="ECO:0000256" key="3">
    <source>
        <dbReference type="ARBA" id="ARBA00022500"/>
    </source>
</evidence>
<feature type="domain" description="Methyl-accepting transducer" evidence="8">
    <location>
        <begin position="135"/>
        <end position="364"/>
    </location>
</feature>
<gene>
    <name evidence="10" type="ORF">JJB97_12160</name>
</gene>
<dbReference type="InterPro" id="IPR051310">
    <property type="entry name" value="MCP_chemotaxis"/>
</dbReference>
<keyword evidence="3" id="KW-0145">Chemotaxis</keyword>
<comment type="similarity">
    <text evidence="5">Belongs to the methyl-accepting chemotaxis (MCP) protein family.</text>
</comment>
<proteinExistence type="inferred from homology"/>
<dbReference type="CDD" id="cd06225">
    <property type="entry name" value="HAMP"/>
    <property type="match status" value="1"/>
</dbReference>
<protein>
    <submittedName>
        <fullName evidence="10">HAMP domain-containing protein</fullName>
    </submittedName>
</protein>
<reference evidence="10" key="1">
    <citation type="submission" date="2021-01" db="EMBL/GenBank/DDBJ databases">
        <title>Intestinitalea alba gen. nov., sp. nov., a novel genus of the family Enterobacteriaceae, isolated from the gut of the plastic-eating mealworm Tenebrio molitor L.</title>
        <authorList>
            <person name="Yang Y."/>
        </authorList>
    </citation>
    <scope>NUCLEOTIDE SEQUENCE</scope>
    <source>
        <strain evidence="10">BIT-L3</strain>
    </source>
</reference>
<name>A0A8K0V2W6_9ENTR</name>
<dbReference type="PROSITE" id="PS50111">
    <property type="entry name" value="CHEMOTAXIS_TRANSDUC_2"/>
    <property type="match status" value="1"/>
</dbReference>
<dbReference type="PROSITE" id="PS50885">
    <property type="entry name" value="HAMP"/>
    <property type="match status" value="1"/>
</dbReference>
<sequence length="380" mass="41349">MLNLLKTKNIEGFFSEHTQDYQDAFEKRYQAYLTMNNKLYQKIYANKYHEYLGALWFIATVAGIFIIAFYLSIVGMRIALATPLRQLLGNIQSIAKGDLSQPVLVQGTNEMGILADNLRYMQNELTRTVSEVRDSASAITTGAGEITLGSNDLAHRTEQQAAALEETAASMEQLTSTVKMNAENAHQASQLATHASEVTQSGSNAVLGVMQTMNNIADSSRKIADITGVINNIAFQTNILALNASVEAARAGEHGRGFSVVAGEVRNLAQHSAQAAREIKTLIEGSAIQVETGVQEVENAGKTMEEILTVVKRVNDIMAEITVASDEQHRGIEQVGYAIQEMDSTTQQNAALVEEYSATAGSLQEQSNRLTHSVSTFRLA</sequence>
<evidence type="ECO:0000259" key="9">
    <source>
        <dbReference type="PROSITE" id="PS50885"/>
    </source>
</evidence>
<evidence type="ECO:0000259" key="8">
    <source>
        <dbReference type="PROSITE" id="PS50111"/>
    </source>
</evidence>
<keyword evidence="7" id="KW-0812">Transmembrane</keyword>
<dbReference type="EMBL" id="JAEPBH010000030">
    <property type="protein sequence ID" value="MBK4716063.1"/>
    <property type="molecule type" value="Genomic_DNA"/>
</dbReference>
<dbReference type="PANTHER" id="PTHR43531">
    <property type="entry name" value="PROTEIN ICFG"/>
    <property type="match status" value="1"/>
</dbReference>